<evidence type="ECO:0000256" key="1">
    <source>
        <dbReference type="ARBA" id="ARBA00023015"/>
    </source>
</evidence>
<evidence type="ECO:0000313" key="6">
    <source>
        <dbReference type="EMBL" id="PVY44911.1"/>
    </source>
</evidence>
<dbReference type="Pfam" id="PF00392">
    <property type="entry name" value="GntR"/>
    <property type="match status" value="1"/>
</dbReference>
<evidence type="ECO:0000313" key="7">
    <source>
        <dbReference type="Proteomes" id="UP000245959"/>
    </source>
</evidence>
<dbReference type="GO" id="GO:0003700">
    <property type="term" value="F:DNA-binding transcription factor activity"/>
    <property type="evidence" value="ECO:0007669"/>
    <property type="project" value="InterPro"/>
</dbReference>
<evidence type="ECO:0000256" key="2">
    <source>
        <dbReference type="ARBA" id="ARBA00023125"/>
    </source>
</evidence>
<dbReference type="Gene3D" id="3.40.50.2300">
    <property type="match status" value="1"/>
</dbReference>
<keyword evidence="3" id="KW-0804">Transcription</keyword>
<evidence type="ECO:0000259" key="4">
    <source>
        <dbReference type="Pfam" id="PF00392"/>
    </source>
</evidence>
<dbReference type="CDD" id="cd06267">
    <property type="entry name" value="PBP1_LacI_sugar_binding-like"/>
    <property type="match status" value="1"/>
</dbReference>
<dbReference type="SUPFAM" id="SSF46785">
    <property type="entry name" value="Winged helix' DNA-binding domain"/>
    <property type="match status" value="1"/>
</dbReference>
<keyword evidence="1" id="KW-0805">Transcription regulation</keyword>
<reference evidence="6 7" key="1">
    <citation type="submission" date="2018-04" db="EMBL/GenBank/DDBJ databases">
        <title>Genomic Encyclopedia of Type Strains, Phase IV (KMG-IV): sequencing the most valuable type-strain genomes for metagenomic binning, comparative biology and taxonomic classification.</title>
        <authorList>
            <person name="Goeker M."/>
        </authorList>
    </citation>
    <scope>NUCLEOTIDE SEQUENCE [LARGE SCALE GENOMIC DNA]</scope>
    <source>
        <strain evidence="6 7">DSM 14823</strain>
    </source>
</reference>
<protein>
    <submittedName>
        <fullName evidence="6">Regulatory GntR family protein</fullName>
    </submittedName>
</protein>
<dbReference type="GO" id="GO:0000976">
    <property type="term" value="F:transcription cis-regulatory region binding"/>
    <property type="evidence" value="ECO:0007669"/>
    <property type="project" value="TreeGrafter"/>
</dbReference>
<dbReference type="PANTHER" id="PTHR30146">
    <property type="entry name" value="LACI-RELATED TRANSCRIPTIONAL REPRESSOR"/>
    <property type="match status" value="1"/>
</dbReference>
<evidence type="ECO:0000259" key="5">
    <source>
        <dbReference type="Pfam" id="PF13377"/>
    </source>
</evidence>
<keyword evidence="7" id="KW-1185">Reference proteome</keyword>
<dbReference type="Pfam" id="PF13377">
    <property type="entry name" value="Peripla_BP_3"/>
    <property type="match status" value="1"/>
</dbReference>
<dbReference type="InterPro" id="IPR000524">
    <property type="entry name" value="Tscrpt_reg_HTH_GntR"/>
</dbReference>
<dbReference type="Gene3D" id="1.10.10.10">
    <property type="entry name" value="Winged helix-like DNA-binding domain superfamily/Winged helix DNA-binding domain"/>
    <property type="match status" value="1"/>
</dbReference>
<dbReference type="InterPro" id="IPR046335">
    <property type="entry name" value="LacI/GalR-like_sensor"/>
</dbReference>
<gene>
    <name evidence="6" type="ORF">C8D82_10455</name>
</gene>
<dbReference type="InterPro" id="IPR036390">
    <property type="entry name" value="WH_DNA-bd_sf"/>
</dbReference>
<evidence type="ECO:0000256" key="3">
    <source>
        <dbReference type="ARBA" id="ARBA00023163"/>
    </source>
</evidence>
<dbReference type="OrthoDB" id="37081at2"/>
<feature type="domain" description="Transcriptional regulator LacI/GalR-like sensor" evidence="5">
    <location>
        <begin position="184"/>
        <end position="309"/>
    </location>
</feature>
<dbReference type="RefSeq" id="WP_116882902.1">
    <property type="nucleotide sequence ID" value="NZ_CABMMC010000230.1"/>
</dbReference>
<comment type="caution">
    <text evidence="6">The sequence shown here is derived from an EMBL/GenBank/DDBJ whole genome shotgun (WGS) entry which is preliminary data.</text>
</comment>
<dbReference type="InterPro" id="IPR028082">
    <property type="entry name" value="Peripla_BP_I"/>
</dbReference>
<dbReference type="PANTHER" id="PTHR30146:SF109">
    <property type="entry name" value="HTH-TYPE TRANSCRIPTIONAL REGULATOR GALS"/>
    <property type="match status" value="1"/>
</dbReference>
<dbReference type="SUPFAM" id="SSF53822">
    <property type="entry name" value="Periplasmic binding protein-like I"/>
    <property type="match status" value="1"/>
</dbReference>
<sequence length="359" mass="40336">MAPQLKYVQIAEQLKRRIENGDYNFCAMPGVPKLAAEIGVSYLTARQAVQKLIADGVLRRADNSRLEICNRPGSRRNSFKVAFIHPLDVIPNSVWRNSICKTAGEFECSFREIVYCHNDDPLLYDGLDGGFDLIFLRFDGADPLFLEKLKKQSDRLVTLFHDLTRYGIRCLDGLNPAAIDDLIRYLYERGHRRIDCLNTQPASSTVDARIAQWRASLKKYGCTGRLHNDPVAPFVWSMPHAYNVLNGVIARGELDADALFCLATPIARAALRCFHEHAIRVPEDISVVSWGETEEARMAIPSLTTVDTPDPAPLVRQIFEHDLGIRPQPGRLLYRTAASNVILAGESVQERNLTNHPSK</sequence>
<feature type="domain" description="HTH gntR-type" evidence="4">
    <location>
        <begin position="7"/>
        <end position="64"/>
    </location>
</feature>
<name>A0A2U1B8E7_9BACT</name>
<dbReference type="InterPro" id="IPR036388">
    <property type="entry name" value="WH-like_DNA-bd_sf"/>
</dbReference>
<accession>A0A2U1B8E7</accession>
<proteinExistence type="predicted"/>
<organism evidence="6 7">
    <name type="scientific">Victivallis vadensis</name>
    <dbReference type="NCBI Taxonomy" id="172901"/>
    <lineage>
        <taxon>Bacteria</taxon>
        <taxon>Pseudomonadati</taxon>
        <taxon>Lentisphaerota</taxon>
        <taxon>Lentisphaeria</taxon>
        <taxon>Victivallales</taxon>
        <taxon>Victivallaceae</taxon>
        <taxon>Victivallis</taxon>
    </lineage>
</organism>
<keyword evidence="2" id="KW-0238">DNA-binding</keyword>
<dbReference type="Proteomes" id="UP000245959">
    <property type="component" value="Unassembled WGS sequence"/>
</dbReference>
<dbReference type="AlphaFoldDB" id="A0A2U1B8E7"/>
<dbReference type="GeneID" id="78294225"/>
<dbReference type="EMBL" id="QEKH01000004">
    <property type="protein sequence ID" value="PVY44911.1"/>
    <property type="molecule type" value="Genomic_DNA"/>
</dbReference>